<dbReference type="Gene3D" id="3.40.50.720">
    <property type="entry name" value="NAD(P)-binding Rossmann-like Domain"/>
    <property type="match status" value="1"/>
</dbReference>
<evidence type="ECO:0000259" key="1">
    <source>
        <dbReference type="Pfam" id="PF01408"/>
    </source>
</evidence>
<dbReference type="SUPFAM" id="SSF51735">
    <property type="entry name" value="NAD(P)-binding Rossmann-fold domains"/>
    <property type="match status" value="1"/>
</dbReference>
<keyword evidence="3" id="KW-0560">Oxidoreductase</keyword>
<dbReference type="RefSeq" id="WP_145241976.1">
    <property type="nucleotide sequence ID" value="NZ_CP036273.1"/>
</dbReference>
<dbReference type="KEGG" id="uli:ETAA1_43050"/>
<dbReference type="AlphaFoldDB" id="A0A517XXU6"/>
<reference evidence="3 4" key="1">
    <citation type="submission" date="2019-02" db="EMBL/GenBank/DDBJ databases">
        <title>Deep-cultivation of Planctomycetes and their phenomic and genomic characterization uncovers novel biology.</title>
        <authorList>
            <person name="Wiegand S."/>
            <person name="Jogler M."/>
            <person name="Boedeker C."/>
            <person name="Pinto D."/>
            <person name="Vollmers J."/>
            <person name="Rivas-Marin E."/>
            <person name="Kohn T."/>
            <person name="Peeters S.H."/>
            <person name="Heuer A."/>
            <person name="Rast P."/>
            <person name="Oberbeckmann S."/>
            <person name="Bunk B."/>
            <person name="Jeske O."/>
            <person name="Meyerdierks A."/>
            <person name="Storesund J.E."/>
            <person name="Kallscheuer N."/>
            <person name="Luecker S."/>
            <person name="Lage O.M."/>
            <person name="Pohl T."/>
            <person name="Merkel B.J."/>
            <person name="Hornburger P."/>
            <person name="Mueller R.-W."/>
            <person name="Bruemmer F."/>
            <person name="Labrenz M."/>
            <person name="Spormann A.M."/>
            <person name="Op den Camp H."/>
            <person name="Overmann J."/>
            <person name="Amann R."/>
            <person name="Jetten M.S.M."/>
            <person name="Mascher T."/>
            <person name="Medema M.H."/>
            <person name="Devos D.P."/>
            <person name="Kaster A.-K."/>
            <person name="Ovreas L."/>
            <person name="Rohde M."/>
            <person name="Galperin M.Y."/>
            <person name="Jogler C."/>
        </authorList>
    </citation>
    <scope>NUCLEOTIDE SEQUENCE [LARGE SCALE GENOMIC DNA]</scope>
    <source>
        <strain evidence="3 4">ETA_A1</strain>
    </source>
</reference>
<evidence type="ECO:0000313" key="3">
    <source>
        <dbReference type="EMBL" id="QDU22327.1"/>
    </source>
</evidence>
<feature type="domain" description="GFO/IDH/MocA-like oxidoreductase" evidence="2">
    <location>
        <begin position="147"/>
        <end position="263"/>
    </location>
</feature>
<dbReference type="EC" id="1.1.99.28" evidence="3"/>
<accession>A0A517XXU6</accession>
<dbReference type="OrthoDB" id="9783105at2"/>
<dbReference type="Pfam" id="PF22725">
    <property type="entry name" value="GFO_IDH_MocA_C3"/>
    <property type="match status" value="1"/>
</dbReference>
<dbReference type="EMBL" id="CP036273">
    <property type="protein sequence ID" value="QDU22327.1"/>
    <property type="molecule type" value="Genomic_DNA"/>
</dbReference>
<dbReference type="InterPro" id="IPR036291">
    <property type="entry name" value="NAD(P)-bd_dom_sf"/>
</dbReference>
<feature type="domain" description="Gfo/Idh/MocA-like oxidoreductase N-terminal" evidence="1">
    <location>
        <begin position="6"/>
        <end position="127"/>
    </location>
</feature>
<evidence type="ECO:0000313" key="4">
    <source>
        <dbReference type="Proteomes" id="UP000319576"/>
    </source>
</evidence>
<organism evidence="3 4">
    <name type="scientific">Urbifossiella limnaea</name>
    <dbReference type="NCBI Taxonomy" id="2528023"/>
    <lineage>
        <taxon>Bacteria</taxon>
        <taxon>Pseudomonadati</taxon>
        <taxon>Planctomycetota</taxon>
        <taxon>Planctomycetia</taxon>
        <taxon>Gemmatales</taxon>
        <taxon>Gemmataceae</taxon>
        <taxon>Urbifossiella</taxon>
    </lineage>
</organism>
<protein>
    <submittedName>
        <fullName evidence="3">Glucose--fructose oxidoreductase</fullName>
        <ecNumber evidence="3">1.1.99.28</ecNumber>
    </submittedName>
</protein>
<dbReference type="Gene3D" id="3.30.360.10">
    <property type="entry name" value="Dihydrodipicolinate Reductase, domain 2"/>
    <property type="match status" value="1"/>
</dbReference>
<dbReference type="SUPFAM" id="SSF55347">
    <property type="entry name" value="Glyceraldehyde-3-phosphate dehydrogenase-like, C-terminal domain"/>
    <property type="match status" value="1"/>
</dbReference>
<dbReference type="GO" id="GO:0000166">
    <property type="term" value="F:nucleotide binding"/>
    <property type="evidence" value="ECO:0007669"/>
    <property type="project" value="InterPro"/>
</dbReference>
<dbReference type="PANTHER" id="PTHR46368">
    <property type="match status" value="1"/>
</dbReference>
<dbReference type="PANTHER" id="PTHR46368:SF4">
    <property type="entry name" value="OS10G0403700 PROTEIN"/>
    <property type="match status" value="1"/>
</dbReference>
<keyword evidence="4" id="KW-1185">Reference proteome</keyword>
<dbReference type="InterPro" id="IPR055170">
    <property type="entry name" value="GFO_IDH_MocA-like_dom"/>
</dbReference>
<sequence length="365" mass="39409">MPPACRWGILGTANIARKNWKGIRLSGNGVVAAVASRTPERARQFIAECQSEVPFEQVPTPVGYDELLASTDVDAVYVPLPTGVRKEWVLKAAAAGKHVLCEKPCGADAAEVKAMVDACRAAGVQFMDGVMFMHSARLPLLRKVLDDADAVGELRRVTSQFSFAADAGFLGGNIRVSGALEPLGALGDLGWYNLRFALWVMKFQLPEAVVGRVLNEYATDGRPVPLEFAGELFFPGGVTGSFYCSFRTELQQWAHVSGTKGAVTVEDFVLPYHGAESAFVVQRPHFRVRGTSFQMESHPTRYAAAEASDGREDAQETNMARRFGELVLGGKPDASWPEMALKTQLVLDACLKSARDGGRAVGITG</sequence>
<dbReference type="InterPro" id="IPR000683">
    <property type="entry name" value="Gfo/Idh/MocA-like_OxRdtase_N"/>
</dbReference>
<dbReference type="GO" id="GO:0047061">
    <property type="term" value="F:glucose-fructose oxidoreductase activity"/>
    <property type="evidence" value="ECO:0007669"/>
    <property type="project" value="UniProtKB-EC"/>
</dbReference>
<name>A0A517XXU6_9BACT</name>
<proteinExistence type="predicted"/>
<dbReference type="Proteomes" id="UP000319576">
    <property type="component" value="Chromosome"/>
</dbReference>
<dbReference type="Pfam" id="PF01408">
    <property type="entry name" value="GFO_IDH_MocA"/>
    <property type="match status" value="1"/>
</dbReference>
<evidence type="ECO:0000259" key="2">
    <source>
        <dbReference type="Pfam" id="PF22725"/>
    </source>
</evidence>
<gene>
    <name evidence="3" type="primary">gfo_6</name>
    <name evidence="3" type="ORF">ETAA1_43050</name>
</gene>